<keyword evidence="2" id="KW-1185">Reference proteome</keyword>
<organism evidence="1 2">
    <name type="scientific">Hyphomicrobium nitrativorans NL23</name>
    <dbReference type="NCBI Taxonomy" id="1029756"/>
    <lineage>
        <taxon>Bacteria</taxon>
        <taxon>Pseudomonadati</taxon>
        <taxon>Pseudomonadota</taxon>
        <taxon>Alphaproteobacteria</taxon>
        <taxon>Hyphomicrobiales</taxon>
        <taxon>Hyphomicrobiaceae</taxon>
        <taxon>Hyphomicrobium</taxon>
    </lineage>
</organism>
<dbReference type="PATRIC" id="fig|1029756.8.peg.2427"/>
<dbReference type="HOGENOM" id="CLU_2770325_0_0_5"/>
<accession>V5SI61</accession>
<reference evidence="1 2" key="1">
    <citation type="journal article" date="2014" name="Genome Announc.">
        <title>Complete Genome Sequence of Hyphomicrobium nitrativorans Strain NL23, a Denitrifying Bacterium Isolated from Biofilm of a Methanol-Fed Denitrification System Treating Seawater at the Montreal Biodome.</title>
        <authorList>
            <person name="Martineau C."/>
            <person name="Villeneuve C."/>
            <person name="Mauffrey F."/>
            <person name="Villemur R."/>
        </authorList>
    </citation>
    <scope>NUCLEOTIDE SEQUENCE [LARGE SCALE GENOMIC DNA]</scope>
    <source>
        <strain evidence="1">NL23</strain>
    </source>
</reference>
<evidence type="ECO:0000313" key="1">
    <source>
        <dbReference type="EMBL" id="AHB50228.1"/>
    </source>
</evidence>
<dbReference type="Proteomes" id="UP000018542">
    <property type="component" value="Chromosome"/>
</dbReference>
<evidence type="ECO:0000313" key="2">
    <source>
        <dbReference type="Proteomes" id="UP000018542"/>
    </source>
</evidence>
<sequence length="69" mass="6784">MVDKNANAPSQAIEAEIARADEGYLTDAELQAVAGGFASSMAGTVRVFTGAIGGLIGGAIRGATSSLGK</sequence>
<protein>
    <submittedName>
        <fullName evidence="1">Uncharacterized protein</fullName>
    </submittedName>
</protein>
<dbReference type="AlphaFoldDB" id="V5SI61"/>
<dbReference type="KEGG" id="hni:W911_11690"/>
<proteinExistence type="predicted"/>
<dbReference type="EMBL" id="CP006912">
    <property type="protein sequence ID" value="AHB50228.1"/>
    <property type="molecule type" value="Genomic_DNA"/>
</dbReference>
<dbReference type="RefSeq" id="WP_023787681.1">
    <property type="nucleotide sequence ID" value="NC_022997.1"/>
</dbReference>
<dbReference type="STRING" id="1029756.W911_11690"/>
<gene>
    <name evidence="1" type="ORF">W911_11690</name>
</gene>
<name>V5SI61_9HYPH</name>